<dbReference type="EMBL" id="LR134173">
    <property type="protein sequence ID" value="VEB34636.1"/>
    <property type="molecule type" value="Genomic_DNA"/>
</dbReference>
<evidence type="ECO:0000313" key="1">
    <source>
        <dbReference type="EMBL" id="VEB34636.1"/>
    </source>
</evidence>
<keyword evidence="2" id="KW-1185">Reference proteome</keyword>
<proteinExistence type="predicted"/>
<gene>
    <name evidence="1" type="ORF">NCTC11976_00941</name>
</gene>
<organism evidence="1 2">
    <name type="scientific">Legionella cherrii</name>
    <dbReference type="NCBI Taxonomy" id="28084"/>
    <lineage>
        <taxon>Bacteria</taxon>
        <taxon>Pseudomonadati</taxon>
        <taxon>Pseudomonadota</taxon>
        <taxon>Gammaproteobacteria</taxon>
        <taxon>Legionellales</taxon>
        <taxon>Legionellaceae</taxon>
        <taxon>Legionella</taxon>
    </lineage>
</organism>
<protein>
    <submittedName>
        <fullName evidence="1">Uncharacterized protein</fullName>
    </submittedName>
</protein>
<reference evidence="1 2" key="1">
    <citation type="submission" date="2018-12" db="EMBL/GenBank/DDBJ databases">
        <authorList>
            <consortium name="Pathogen Informatics"/>
        </authorList>
    </citation>
    <scope>NUCLEOTIDE SEQUENCE [LARGE SCALE GENOMIC DNA]</scope>
    <source>
        <strain evidence="1 2">NCTC11976</strain>
    </source>
</reference>
<sequence>MKMQMVKTARYYMEKETFYFVFLWLKYHLF</sequence>
<accession>A0ABY6T4C5</accession>
<name>A0ABY6T4C5_9GAMM</name>
<dbReference type="Proteomes" id="UP000277577">
    <property type="component" value="Chromosome"/>
</dbReference>
<evidence type="ECO:0000313" key="2">
    <source>
        <dbReference type="Proteomes" id="UP000277577"/>
    </source>
</evidence>